<feature type="transmembrane region" description="Helical" evidence="1">
    <location>
        <begin position="886"/>
        <end position="906"/>
    </location>
</feature>
<dbReference type="PANTHER" id="PTHR32063:SF18">
    <property type="entry name" value="CATION EFFLUX SYSTEM PROTEIN"/>
    <property type="match status" value="1"/>
</dbReference>
<evidence type="ECO:0000313" key="2">
    <source>
        <dbReference type="EMBL" id="CAL17970.1"/>
    </source>
</evidence>
<feature type="transmembrane region" description="Helical" evidence="1">
    <location>
        <begin position="362"/>
        <end position="381"/>
    </location>
</feature>
<feature type="transmembrane region" description="Helical" evidence="1">
    <location>
        <begin position="425"/>
        <end position="451"/>
    </location>
</feature>
<name>Q0VLH8_ALCBS</name>
<dbReference type="PANTHER" id="PTHR32063">
    <property type="match status" value="1"/>
</dbReference>
<keyword evidence="1" id="KW-1133">Transmembrane helix</keyword>
<feature type="transmembrane region" description="Helical" evidence="1">
    <location>
        <begin position="393"/>
        <end position="413"/>
    </location>
</feature>
<evidence type="ECO:0000313" key="3">
    <source>
        <dbReference type="Proteomes" id="UP000008871"/>
    </source>
</evidence>
<dbReference type="STRING" id="393595.ABO_2522"/>
<dbReference type="HOGENOM" id="CLU_002755_1_2_6"/>
<dbReference type="SUPFAM" id="SSF82714">
    <property type="entry name" value="Multidrug efflux transporter AcrB TolC docking domain, DN and DC subdomains"/>
    <property type="match status" value="2"/>
</dbReference>
<dbReference type="KEGG" id="abo:ABO_2522"/>
<protein>
    <submittedName>
        <fullName evidence="2">Probable RND efflux transporter</fullName>
    </submittedName>
</protein>
<feature type="transmembrane region" description="Helical" evidence="1">
    <location>
        <begin position="912"/>
        <end position="933"/>
    </location>
</feature>
<dbReference type="RefSeq" id="WP_011589794.1">
    <property type="nucleotide sequence ID" value="NC_008260.1"/>
</dbReference>
<dbReference type="AlphaFoldDB" id="Q0VLH8"/>
<dbReference type="GO" id="GO:0005886">
    <property type="term" value="C:plasma membrane"/>
    <property type="evidence" value="ECO:0007669"/>
    <property type="project" value="TreeGrafter"/>
</dbReference>
<accession>Q0VLH8</accession>
<dbReference type="Gene3D" id="1.20.1640.10">
    <property type="entry name" value="Multidrug efflux transporter AcrB transmembrane domain"/>
    <property type="match status" value="2"/>
</dbReference>
<dbReference type="GO" id="GO:0042910">
    <property type="term" value="F:xenobiotic transmembrane transporter activity"/>
    <property type="evidence" value="ECO:0007669"/>
    <property type="project" value="TreeGrafter"/>
</dbReference>
<dbReference type="eggNOG" id="COG0841">
    <property type="taxonomic scope" value="Bacteria"/>
</dbReference>
<proteinExistence type="predicted"/>
<dbReference type="SUPFAM" id="SSF82693">
    <property type="entry name" value="Multidrug efflux transporter AcrB pore domain, PN1, PN2, PC1 and PC2 subdomains"/>
    <property type="match status" value="2"/>
</dbReference>
<dbReference type="Gene3D" id="3.30.70.1320">
    <property type="entry name" value="Multidrug efflux transporter AcrB pore domain like"/>
    <property type="match status" value="1"/>
</dbReference>
<dbReference type="EMBL" id="AM286690">
    <property type="protein sequence ID" value="CAL17970.1"/>
    <property type="molecule type" value="Genomic_DNA"/>
</dbReference>
<dbReference type="OrthoDB" id="9757940at2"/>
<feature type="transmembrane region" description="Helical" evidence="1">
    <location>
        <begin position="986"/>
        <end position="1011"/>
    </location>
</feature>
<dbReference type="Gene3D" id="3.30.2090.10">
    <property type="entry name" value="Multidrug efflux transporter AcrB TolC docking domain, DN and DC subdomains"/>
    <property type="match status" value="2"/>
</dbReference>
<feature type="transmembrane region" description="Helical" evidence="1">
    <location>
        <begin position="961"/>
        <end position="980"/>
    </location>
</feature>
<evidence type="ECO:0000256" key="1">
    <source>
        <dbReference type="SAM" id="Phobius"/>
    </source>
</evidence>
<feature type="transmembrane region" description="Helical" evidence="1">
    <location>
        <begin position="862"/>
        <end position="879"/>
    </location>
</feature>
<keyword evidence="3" id="KW-1185">Reference proteome</keyword>
<dbReference type="SUPFAM" id="SSF82866">
    <property type="entry name" value="Multidrug efflux transporter AcrB transmembrane domain"/>
    <property type="match status" value="2"/>
</dbReference>
<dbReference type="PRINTS" id="PR00702">
    <property type="entry name" value="ACRIFLAVINRP"/>
</dbReference>
<keyword evidence="1" id="KW-0472">Membrane</keyword>
<gene>
    <name evidence="2" type="ordered locus">ABO_2522</name>
</gene>
<reference evidence="2 3" key="1">
    <citation type="journal article" date="2006" name="Nat. Biotechnol.">
        <title>Genome sequence of the ubiquitous hydrocarbon-degrading marine bacterium Alcanivorax borkumensis.</title>
        <authorList>
            <person name="Schneiker S."/>
            <person name="Martins dos Santos V.A.P."/>
            <person name="Bartels D."/>
            <person name="Bekel T."/>
            <person name="Brecht M."/>
            <person name="Buhrmester J."/>
            <person name="Chernikova T.N."/>
            <person name="Denaro R."/>
            <person name="Ferrer M."/>
            <person name="Gertler C."/>
            <person name="Goesmann A."/>
            <person name="Golyshina O.V."/>
            <person name="Kaminski F."/>
            <person name="Khachane A.N."/>
            <person name="Lang S."/>
            <person name="Linke B."/>
            <person name="McHardy A.C."/>
            <person name="Meyer F."/>
            <person name="Nechitaylo T."/>
            <person name="Puehler A."/>
            <person name="Regenhardt D."/>
            <person name="Rupp O."/>
            <person name="Sabirova J.S."/>
            <person name="Selbitschka W."/>
            <person name="Yakimov M.M."/>
            <person name="Timmis K.N."/>
            <person name="Vorhoelter F.-J."/>
            <person name="Weidner S."/>
            <person name="Kaiser O."/>
            <person name="Golyshin P.N."/>
        </authorList>
    </citation>
    <scope>NUCLEOTIDE SEQUENCE [LARGE SCALE GENOMIC DNA]</scope>
    <source>
        <strain evidence="3">ATCC 700651 / DSM 11573 / NCIMB 13689 / SK2</strain>
    </source>
</reference>
<dbReference type="Pfam" id="PF00873">
    <property type="entry name" value="ACR_tran"/>
    <property type="match status" value="1"/>
</dbReference>
<feature type="transmembrane region" description="Helical" evidence="1">
    <location>
        <begin position="463"/>
        <end position="487"/>
    </location>
</feature>
<dbReference type="InterPro" id="IPR001036">
    <property type="entry name" value="Acrflvin-R"/>
</dbReference>
<keyword evidence="1" id="KW-0812">Transmembrane</keyword>
<feature type="transmembrane region" description="Helical" evidence="1">
    <location>
        <begin position="529"/>
        <end position="547"/>
    </location>
</feature>
<sequence>MSFNLSEWALKNRTLVLYAIILLGALGAISYGKLGQSEDPPFTFKLMTVNTLWPGASAEEVSRQITERVEKKLMETGDFERITSYSRPGQSLVMFKARDDMRSKDITDLWYQVRKKIGDIRHTLPQDVQGPFFNDEFGTTFGNIYALTGKGFDYAIMKDYADRLQLALQRVDDVGKVELVGLQDEKIWVEIANTKLASLGIPLITVQQALQSQNAVSDAGFFETPSSRVRLRVTGEFTSVDDIRNFPIQVENRTLRLGDIARVYRGFSDPPQPRMRFMGENAIGIAVSMKDGGDILKLGENLDRTFAKLQQSLPIGMELRQVSDQPAAVEAGVGEFVQVLMEALVIVLLVSFFSLGWRTGLVVALSIPLVLAMTFAAMKYFDIGLHKISLGALVLALGLMVDDAIIAVEMMAIKMEQGFSRIKAAGFAWTSTAFPMLTGTLITAAGFLPIATAQSSTGEYTRSIFQVVTIALLASWVTAVVFVPYLGEKLLPSLARRDASGDVHDPYQKPFYRRFRSWVERCVRYRKTVIGLTVGIFVFSIILFSAVPQQFFPPSGRLELMVDMKLEEGASLTATQAKALRLEEMLGENDMIENYVGYMGSGSPRYYLSLDQKLPAASVAQFVVLTRNVDDREQVRDWLINTLDREFPAVRTRVSRLENGPPVGYPIQLRISGEHIPQVRELARRVAEKVRDNGQTANVHLDWEEPSKVVRLIIDQDRARTLGITTSDLSTALQASLSGVAVSQYREDNELINVEVRGDSHERHALGLLGNLAVQTASGRSVPLNQVATLESGFEEGIIWHRDRLPTVTVLADVKGDVLPATLMQQIMPELSQVQADLPPGYLLEVGGTVEESARGQKSVNAGMPLFILVVITLLMLQLRSFPLSLMVFITAPLGLIGVTFFLLLFQKPFGFVAMLGTIALAGMIMRNAVILVDQIGQDMEQGLTAWDAIIESTVRRFRPIVLTALTAVLAMIPLSRSVFFGPMAVAIMGGLIVATALTLLFLPALYAAWFRVKEEHADAQ</sequence>
<dbReference type="Gene3D" id="3.30.70.1430">
    <property type="entry name" value="Multidrug efflux transporter AcrB pore domain"/>
    <property type="match status" value="2"/>
</dbReference>
<feature type="transmembrane region" description="Helical" evidence="1">
    <location>
        <begin position="336"/>
        <end position="355"/>
    </location>
</feature>
<dbReference type="Gene3D" id="3.30.70.1440">
    <property type="entry name" value="Multidrug efflux transporter AcrB pore domain"/>
    <property type="match status" value="1"/>
</dbReference>
<organism evidence="2 3">
    <name type="scientific">Alcanivorax borkumensis (strain ATCC 700651 / DSM 11573 / NCIMB 13689 / SK2)</name>
    <dbReference type="NCBI Taxonomy" id="393595"/>
    <lineage>
        <taxon>Bacteria</taxon>
        <taxon>Pseudomonadati</taxon>
        <taxon>Pseudomonadota</taxon>
        <taxon>Gammaproteobacteria</taxon>
        <taxon>Oceanospirillales</taxon>
        <taxon>Alcanivoracaceae</taxon>
        <taxon>Alcanivorax</taxon>
    </lineage>
</organism>
<dbReference type="InterPro" id="IPR027463">
    <property type="entry name" value="AcrB_DN_DC_subdom"/>
</dbReference>
<dbReference type="Proteomes" id="UP000008871">
    <property type="component" value="Chromosome"/>
</dbReference>